<keyword evidence="1" id="KW-0812">Transmembrane</keyword>
<keyword evidence="1" id="KW-0472">Membrane</keyword>
<feature type="transmembrane region" description="Helical" evidence="1">
    <location>
        <begin position="6"/>
        <end position="24"/>
    </location>
</feature>
<accession>A0A506PNS7</accession>
<feature type="transmembrane region" description="Helical" evidence="1">
    <location>
        <begin position="45"/>
        <end position="72"/>
    </location>
</feature>
<dbReference type="AlphaFoldDB" id="A0A506PNS7"/>
<gene>
    <name evidence="2" type="ORF">FJ651_00055</name>
</gene>
<organism evidence="2 3">
    <name type="scientific">Paucihalobacter ruber</name>
    <dbReference type="NCBI Taxonomy" id="2567861"/>
    <lineage>
        <taxon>Bacteria</taxon>
        <taxon>Pseudomonadati</taxon>
        <taxon>Bacteroidota</taxon>
        <taxon>Flavobacteriia</taxon>
        <taxon>Flavobacteriales</taxon>
        <taxon>Flavobacteriaceae</taxon>
        <taxon>Paucihalobacter</taxon>
    </lineage>
</organism>
<proteinExistence type="predicted"/>
<reference evidence="2 3" key="1">
    <citation type="submission" date="2019-06" db="EMBL/GenBank/DDBJ databases">
        <title>Flavobacteriaceae Paucihalobacterium erythroidium CWB-1, complete genome.</title>
        <authorList>
            <person name="Wu S."/>
        </authorList>
    </citation>
    <scope>NUCLEOTIDE SEQUENCE [LARGE SCALE GENOMIC DNA]</scope>
    <source>
        <strain evidence="2 3">CWB-1</strain>
    </source>
</reference>
<name>A0A506PNS7_9FLAO</name>
<feature type="transmembrane region" description="Helical" evidence="1">
    <location>
        <begin position="92"/>
        <end position="111"/>
    </location>
</feature>
<dbReference type="Proteomes" id="UP000317332">
    <property type="component" value="Unassembled WGS sequence"/>
</dbReference>
<comment type="caution">
    <text evidence="2">The sequence shown here is derived from an EMBL/GenBank/DDBJ whole genome shotgun (WGS) entry which is preliminary data.</text>
</comment>
<dbReference type="EMBL" id="VHIQ01000001">
    <property type="protein sequence ID" value="TPV35351.1"/>
    <property type="molecule type" value="Genomic_DNA"/>
</dbReference>
<keyword evidence="3" id="KW-1185">Reference proteome</keyword>
<evidence type="ECO:0000256" key="1">
    <source>
        <dbReference type="SAM" id="Phobius"/>
    </source>
</evidence>
<evidence type="ECO:0000313" key="3">
    <source>
        <dbReference type="Proteomes" id="UP000317332"/>
    </source>
</evidence>
<protein>
    <submittedName>
        <fullName evidence="2">Uncharacterized protein</fullName>
    </submittedName>
</protein>
<sequence length="120" mass="13620">MKFMITASLILNIVVLIPVCYFLLTNNFRMTKTMGEFTPARGILLSMYITILLASILLLLFLDVKLASALFFMQIVYKLLSPFSVKTFKNPVVISNILIAIFHLVTIYTIIKADALHFDI</sequence>
<evidence type="ECO:0000313" key="2">
    <source>
        <dbReference type="EMBL" id="TPV35351.1"/>
    </source>
</evidence>
<dbReference type="OrthoDB" id="840277at2"/>
<keyword evidence="1" id="KW-1133">Transmembrane helix</keyword>